<proteinExistence type="predicted"/>
<reference evidence="1" key="1">
    <citation type="journal article" date="2020" name="mSystems">
        <title>Genome- and Community-Level Interaction Insights into Carbon Utilization and Element Cycling Functions of Hydrothermarchaeota in Hydrothermal Sediment.</title>
        <authorList>
            <person name="Zhou Z."/>
            <person name="Liu Y."/>
            <person name="Xu W."/>
            <person name="Pan J."/>
            <person name="Luo Z.H."/>
            <person name="Li M."/>
        </authorList>
    </citation>
    <scope>NUCLEOTIDE SEQUENCE [LARGE SCALE GENOMIC DNA]</scope>
    <source>
        <strain evidence="1">SpSt-587</strain>
    </source>
</reference>
<sequence length="105" mass="11410">MRFAAAIVAVLFLAFCVSSQLSGTFVCTKSSERILGFHNGTILEFKPNGEVYIKSPEGKGIVGKYELSGEKVNIKFEVLGTTMVVEGKLEGNRIVFSDGAVFEKK</sequence>
<dbReference type="EMBL" id="DSYZ01000071">
    <property type="protein sequence ID" value="HGT82703.1"/>
    <property type="molecule type" value="Genomic_DNA"/>
</dbReference>
<name>A0A7J3M1F9_ARCFL</name>
<comment type="caution">
    <text evidence="1">The sequence shown here is derived from an EMBL/GenBank/DDBJ whole genome shotgun (WGS) entry which is preliminary data.</text>
</comment>
<protein>
    <submittedName>
        <fullName evidence="1">Uncharacterized protein</fullName>
    </submittedName>
</protein>
<organism evidence="1">
    <name type="scientific">Archaeoglobus fulgidus</name>
    <dbReference type="NCBI Taxonomy" id="2234"/>
    <lineage>
        <taxon>Archaea</taxon>
        <taxon>Methanobacteriati</taxon>
        <taxon>Methanobacteriota</taxon>
        <taxon>Archaeoglobi</taxon>
        <taxon>Archaeoglobales</taxon>
        <taxon>Archaeoglobaceae</taxon>
        <taxon>Archaeoglobus</taxon>
    </lineage>
</organism>
<accession>A0A7J3M1F9</accession>
<gene>
    <name evidence="1" type="ORF">ENT52_03155</name>
</gene>
<evidence type="ECO:0000313" key="1">
    <source>
        <dbReference type="EMBL" id="HGT82703.1"/>
    </source>
</evidence>
<dbReference type="AlphaFoldDB" id="A0A7J3M1F9"/>